<organism evidence="1 2">
    <name type="scientific">Streptomyces nitrosporeus</name>
    <dbReference type="NCBI Taxonomy" id="28894"/>
    <lineage>
        <taxon>Bacteria</taxon>
        <taxon>Bacillati</taxon>
        <taxon>Actinomycetota</taxon>
        <taxon>Actinomycetes</taxon>
        <taxon>Kitasatosporales</taxon>
        <taxon>Streptomycetaceae</taxon>
        <taxon>Streptomyces</taxon>
    </lineage>
</organism>
<dbReference type="AlphaFoldDB" id="A0A5J6FJ06"/>
<dbReference type="OrthoDB" id="4233975at2"/>
<accession>A0A5J6FJ06</accession>
<sequence length="70" mass="8442">MQPQQLYCYTCDSDEHHRPLTENEKVWLRDETGRRKVDEFFMCTAPKCRNVRSGFNKRPFDPVRRVPLPD</sequence>
<dbReference type="EMBL" id="CP023702">
    <property type="protein sequence ID" value="QEU75961.1"/>
    <property type="molecule type" value="Genomic_DNA"/>
</dbReference>
<dbReference type="Proteomes" id="UP000326178">
    <property type="component" value="Chromosome"/>
</dbReference>
<dbReference type="KEGG" id="snk:CP967_31890"/>
<reference evidence="1 2" key="1">
    <citation type="submission" date="2017-09" db="EMBL/GenBank/DDBJ databases">
        <authorList>
            <person name="Lee N."/>
            <person name="Cho B.-K."/>
        </authorList>
    </citation>
    <scope>NUCLEOTIDE SEQUENCE [LARGE SCALE GENOMIC DNA]</scope>
    <source>
        <strain evidence="1 2">ATCC 12769</strain>
    </source>
</reference>
<name>A0A5J6FJ06_9ACTN</name>
<protein>
    <submittedName>
        <fullName evidence="1">Uncharacterized protein</fullName>
    </submittedName>
</protein>
<keyword evidence="2" id="KW-1185">Reference proteome</keyword>
<evidence type="ECO:0000313" key="2">
    <source>
        <dbReference type="Proteomes" id="UP000326178"/>
    </source>
</evidence>
<proteinExistence type="predicted"/>
<evidence type="ECO:0000313" key="1">
    <source>
        <dbReference type="EMBL" id="QEU75961.1"/>
    </source>
</evidence>
<dbReference type="RefSeq" id="WP_150491274.1">
    <property type="nucleotide sequence ID" value="NZ_BMUV01000003.1"/>
</dbReference>
<gene>
    <name evidence="1" type="ORF">CP967_31890</name>
</gene>